<comment type="caution">
    <text evidence="1">The sequence shown here is derived from an EMBL/GenBank/DDBJ whole genome shotgun (WGS) entry which is preliminary data.</text>
</comment>
<proteinExistence type="predicted"/>
<name>A0A550CT71_9AGAR</name>
<keyword evidence="2" id="KW-1185">Reference proteome</keyword>
<protein>
    <submittedName>
        <fullName evidence="1">Uncharacterized protein</fullName>
    </submittedName>
</protein>
<reference evidence="1 2" key="1">
    <citation type="journal article" date="2019" name="New Phytol.">
        <title>Comparative genomics reveals unique wood-decay strategies and fruiting body development in the Schizophyllaceae.</title>
        <authorList>
            <person name="Almasi E."/>
            <person name="Sahu N."/>
            <person name="Krizsan K."/>
            <person name="Balint B."/>
            <person name="Kovacs G.M."/>
            <person name="Kiss B."/>
            <person name="Cseklye J."/>
            <person name="Drula E."/>
            <person name="Henrissat B."/>
            <person name="Nagy I."/>
            <person name="Chovatia M."/>
            <person name="Adam C."/>
            <person name="LaButti K."/>
            <person name="Lipzen A."/>
            <person name="Riley R."/>
            <person name="Grigoriev I.V."/>
            <person name="Nagy L.G."/>
        </authorList>
    </citation>
    <scope>NUCLEOTIDE SEQUENCE [LARGE SCALE GENOMIC DNA]</scope>
    <source>
        <strain evidence="1 2">NL-1724</strain>
    </source>
</reference>
<dbReference type="Proteomes" id="UP000320762">
    <property type="component" value="Unassembled WGS sequence"/>
</dbReference>
<dbReference type="AlphaFoldDB" id="A0A550CT71"/>
<evidence type="ECO:0000313" key="2">
    <source>
        <dbReference type="Proteomes" id="UP000320762"/>
    </source>
</evidence>
<evidence type="ECO:0000313" key="1">
    <source>
        <dbReference type="EMBL" id="TRM67982.1"/>
    </source>
</evidence>
<sequence>MSPDSSAVTILSRVPLACVFEICVAALNSPSFASPETEKTDMSLSHPGTESHIVHALLLAPDSRSPPDLFAL</sequence>
<accession>A0A550CT71</accession>
<gene>
    <name evidence="1" type="ORF">BD626DRAFT_564858</name>
</gene>
<dbReference type="EMBL" id="VDMD01000002">
    <property type="protein sequence ID" value="TRM67982.1"/>
    <property type="molecule type" value="Genomic_DNA"/>
</dbReference>
<organism evidence="1 2">
    <name type="scientific">Schizophyllum amplum</name>
    <dbReference type="NCBI Taxonomy" id="97359"/>
    <lineage>
        <taxon>Eukaryota</taxon>
        <taxon>Fungi</taxon>
        <taxon>Dikarya</taxon>
        <taxon>Basidiomycota</taxon>
        <taxon>Agaricomycotina</taxon>
        <taxon>Agaricomycetes</taxon>
        <taxon>Agaricomycetidae</taxon>
        <taxon>Agaricales</taxon>
        <taxon>Schizophyllaceae</taxon>
        <taxon>Schizophyllum</taxon>
    </lineage>
</organism>